<comment type="caution">
    <text evidence="2">The sequence shown here is derived from an EMBL/GenBank/DDBJ whole genome shotgun (WGS) entry which is preliminary data.</text>
</comment>
<gene>
    <name evidence="2" type="ORF">GOP47_0007561</name>
</gene>
<dbReference type="PANTHER" id="PTHR33972:SF2">
    <property type="entry name" value="OS04G0606700 PROTEIN"/>
    <property type="match status" value="1"/>
</dbReference>
<feature type="compositionally biased region" description="Acidic residues" evidence="1">
    <location>
        <begin position="146"/>
        <end position="164"/>
    </location>
</feature>
<keyword evidence="3" id="KW-1185">Reference proteome</keyword>
<feature type="region of interest" description="Disordered" evidence="1">
    <location>
        <begin position="106"/>
        <end position="172"/>
    </location>
</feature>
<dbReference type="OrthoDB" id="1095098at2759"/>
<reference evidence="2" key="1">
    <citation type="submission" date="2021-01" db="EMBL/GenBank/DDBJ databases">
        <title>Adiantum capillus-veneris genome.</title>
        <authorList>
            <person name="Fang Y."/>
            <person name="Liao Q."/>
        </authorList>
    </citation>
    <scope>NUCLEOTIDE SEQUENCE</scope>
    <source>
        <strain evidence="2">H3</strain>
        <tissue evidence="2">Leaf</tissue>
    </source>
</reference>
<protein>
    <submittedName>
        <fullName evidence="2">Uncharacterized protein</fullName>
    </submittedName>
</protein>
<dbReference type="EMBL" id="JABFUD020000007">
    <property type="protein sequence ID" value="KAI5077737.1"/>
    <property type="molecule type" value="Genomic_DNA"/>
</dbReference>
<evidence type="ECO:0000313" key="3">
    <source>
        <dbReference type="Proteomes" id="UP000886520"/>
    </source>
</evidence>
<evidence type="ECO:0000313" key="2">
    <source>
        <dbReference type="EMBL" id="KAI5077737.1"/>
    </source>
</evidence>
<evidence type="ECO:0000256" key="1">
    <source>
        <dbReference type="SAM" id="MobiDB-lite"/>
    </source>
</evidence>
<dbReference type="PANTHER" id="PTHR33972">
    <property type="entry name" value="EXPRESSED PROTEIN"/>
    <property type="match status" value="1"/>
</dbReference>
<proteinExistence type="predicted"/>
<accession>A0A9D4ZL20</accession>
<dbReference type="Proteomes" id="UP000886520">
    <property type="component" value="Chromosome 7"/>
</dbReference>
<organism evidence="2 3">
    <name type="scientific">Adiantum capillus-veneris</name>
    <name type="common">Maidenhair fern</name>
    <dbReference type="NCBI Taxonomy" id="13818"/>
    <lineage>
        <taxon>Eukaryota</taxon>
        <taxon>Viridiplantae</taxon>
        <taxon>Streptophyta</taxon>
        <taxon>Embryophyta</taxon>
        <taxon>Tracheophyta</taxon>
        <taxon>Polypodiopsida</taxon>
        <taxon>Polypodiidae</taxon>
        <taxon>Polypodiales</taxon>
        <taxon>Pteridineae</taxon>
        <taxon>Pteridaceae</taxon>
        <taxon>Vittarioideae</taxon>
        <taxon>Adiantum</taxon>
    </lineage>
</organism>
<sequence>MAASCTFLAKRAETLVLRGVPSICSRRSTHSQSLWEELLGRKIEPAAAKQLEEAFLEYRVRKAVPSWLPFLPNSSFWIPSSEETIKNLQVLAERIKVSKPGRKDRINMYKSPPNWASSASSSVEQGAEWSETGGHDTIVEVSLANDDNDEEDDDSGSEEELEAIDETKPEGS</sequence>
<name>A0A9D4ZL20_ADICA</name>
<dbReference type="AlphaFoldDB" id="A0A9D4ZL20"/>